<evidence type="ECO:0000256" key="2">
    <source>
        <dbReference type="ARBA" id="ARBA00006143"/>
    </source>
</evidence>
<feature type="transmembrane region" description="Helical" evidence="7">
    <location>
        <begin position="214"/>
        <end position="231"/>
    </location>
</feature>
<dbReference type="InterPro" id="IPR051790">
    <property type="entry name" value="Cytochrome_c-biogenesis_DsbD"/>
</dbReference>
<proteinExistence type="inferred from homology"/>
<evidence type="ECO:0000256" key="1">
    <source>
        <dbReference type="ARBA" id="ARBA00004141"/>
    </source>
</evidence>
<dbReference type="HOGENOM" id="CLU_053225_0_2_7"/>
<name>Q7MS55_WOLSU</name>
<keyword evidence="5 7" id="KW-1133">Transmembrane helix</keyword>
<organism evidence="10">
    <name type="scientific">Wolinella succinogenes (strain ATCC 29543 / DSM 1740 / CCUG 13145 / JCM 31913 / LMG 7466 / NCTC 11488 / FDC 602W)</name>
    <name type="common">Vibrio succinogenes</name>
    <dbReference type="NCBI Taxonomy" id="273121"/>
    <lineage>
        <taxon>Bacteria</taxon>
        <taxon>Pseudomonadati</taxon>
        <taxon>Campylobacterota</taxon>
        <taxon>Epsilonproteobacteria</taxon>
        <taxon>Campylobacterales</taxon>
        <taxon>Helicobacteraceae</taxon>
        <taxon>Wolinella</taxon>
    </lineage>
</organism>
<protein>
    <recommendedName>
        <fullName evidence="8">Cytochrome C biogenesis protein transmembrane domain-containing protein</fullName>
    </recommendedName>
</protein>
<evidence type="ECO:0000259" key="8">
    <source>
        <dbReference type="Pfam" id="PF02683"/>
    </source>
</evidence>
<reference evidence="9 10" key="1">
    <citation type="journal article" date="2003" name="Proc. Natl. Acad. Sci. U.S.A.">
        <title>Complete genome sequence and analysis of Wolinella succinogenes.</title>
        <authorList>
            <person name="Baar C."/>
            <person name="Eppinger M."/>
            <person name="Raddatz G."/>
            <person name="Simon JM."/>
            <person name="Lanz C."/>
            <person name="Klimmek O."/>
            <person name="Nandakumar R."/>
            <person name="Gross R."/>
            <person name="Rosinus A."/>
            <person name="Keller H."/>
            <person name="Jagtap P."/>
            <person name="Linke B."/>
            <person name="Meyer F."/>
            <person name="Lederer H."/>
            <person name="Schuster S.C."/>
        </authorList>
    </citation>
    <scope>NUCLEOTIDE SEQUENCE [LARGE SCALE GENOMIC DNA]</scope>
    <source>
        <strain evidence="10">ATCC 29543 / DSM 1740 / CCUG 13145 / JCM 31913 / LMG 7466 / NCTC 11488 / FDC 602W</strain>
    </source>
</reference>
<dbReference type="GO" id="GO:0016020">
    <property type="term" value="C:membrane"/>
    <property type="evidence" value="ECO:0007669"/>
    <property type="project" value="UniProtKB-SubCell"/>
</dbReference>
<evidence type="ECO:0000256" key="5">
    <source>
        <dbReference type="ARBA" id="ARBA00022989"/>
    </source>
</evidence>
<dbReference type="Pfam" id="PF02683">
    <property type="entry name" value="DsbD_TM"/>
    <property type="match status" value="1"/>
</dbReference>
<dbReference type="RefSeq" id="WP_011138669.1">
    <property type="nucleotide sequence ID" value="NC_005090.1"/>
</dbReference>
<dbReference type="EMBL" id="BX571659">
    <property type="protein sequence ID" value="CAE09872.1"/>
    <property type="molecule type" value="Genomic_DNA"/>
</dbReference>
<evidence type="ECO:0000256" key="7">
    <source>
        <dbReference type="SAM" id="Phobius"/>
    </source>
</evidence>
<evidence type="ECO:0000313" key="10">
    <source>
        <dbReference type="Proteomes" id="UP000000422"/>
    </source>
</evidence>
<dbReference type="KEGG" id="wsu:WS0756"/>
<evidence type="ECO:0000313" key="9">
    <source>
        <dbReference type="EMBL" id="CAE09872.1"/>
    </source>
</evidence>
<comment type="similarity">
    <text evidence="2">Belongs to the DsbD family.</text>
</comment>
<feature type="transmembrane region" description="Helical" evidence="7">
    <location>
        <begin position="14"/>
        <end position="45"/>
    </location>
</feature>
<keyword evidence="6 7" id="KW-0472">Membrane</keyword>
<sequence>MEELVLSWLESGGFWLYAGAFGAGAITSLAPCSIVSVPLLVGSALGLSAKMNEKSRFLFSLIFSLLFASGVATSFFLLALLVAKAGFLFSIAPLWAYGGAGVLAMLLGVYAMGWLPEMTHRGAWFEPLLRWRWIGVFGMGVIFGLVSTPCASAPLVAIIALASALEGREGYVAVLLFALGHSLLLLMAGVWVSFAQKIASSSFWGGFSTLLRKILAWMMLVVAGYFFYQGWLQL</sequence>
<dbReference type="eggNOG" id="COG4232">
    <property type="taxonomic scope" value="Bacteria"/>
</dbReference>
<gene>
    <name evidence="9" type="ordered locus">WS0756</name>
</gene>
<accession>Q7MS55</accession>
<evidence type="ECO:0000256" key="6">
    <source>
        <dbReference type="ARBA" id="ARBA00023136"/>
    </source>
</evidence>
<evidence type="ECO:0000256" key="3">
    <source>
        <dbReference type="ARBA" id="ARBA00022692"/>
    </source>
</evidence>
<feature type="transmembrane region" description="Helical" evidence="7">
    <location>
        <begin position="57"/>
        <end position="82"/>
    </location>
</feature>
<feature type="transmembrane region" description="Helical" evidence="7">
    <location>
        <begin position="136"/>
        <end position="165"/>
    </location>
</feature>
<dbReference type="Proteomes" id="UP000000422">
    <property type="component" value="Chromosome"/>
</dbReference>
<dbReference type="STRING" id="273121.WS0756"/>
<evidence type="ECO:0000256" key="4">
    <source>
        <dbReference type="ARBA" id="ARBA00022748"/>
    </source>
</evidence>
<dbReference type="InterPro" id="IPR003834">
    <property type="entry name" value="Cyt_c_assmbl_TM_dom"/>
</dbReference>
<keyword evidence="4" id="KW-0201">Cytochrome c-type biogenesis</keyword>
<keyword evidence="3 7" id="KW-0812">Transmembrane</keyword>
<keyword evidence="10" id="KW-1185">Reference proteome</keyword>
<feature type="transmembrane region" description="Helical" evidence="7">
    <location>
        <begin position="94"/>
        <end position="115"/>
    </location>
</feature>
<dbReference type="PANTHER" id="PTHR31272">
    <property type="entry name" value="CYTOCHROME C-TYPE BIOGENESIS PROTEIN HI_1454-RELATED"/>
    <property type="match status" value="1"/>
</dbReference>
<dbReference type="PANTHER" id="PTHR31272:SF6">
    <property type="entry name" value="CYTOCHROME C-TYPE BIOGENESIS CCDA-LIKE CHLOROPLASTIC PROTEIN"/>
    <property type="match status" value="1"/>
</dbReference>
<dbReference type="GO" id="GO:0017004">
    <property type="term" value="P:cytochrome complex assembly"/>
    <property type="evidence" value="ECO:0007669"/>
    <property type="project" value="UniProtKB-KW"/>
</dbReference>
<dbReference type="AlphaFoldDB" id="Q7MS55"/>
<comment type="subcellular location">
    <subcellularLocation>
        <location evidence="1">Membrane</location>
        <topology evidence="1">Multi-pass membrane protein</topology>
    </subcellularLocation>
</comment>
<feature type="transmembrane region" description="Helical" evidence="7">
    <location>
        <begin position="171"/>
        <end position="194"/>
    </location>
</feature>
<feature type="domain" description="Cytochrome C biogenesis protein transmembrane" evidence="8">
    <location>
        <begin position="16"/>
        <end position="225"/>
    </location>
</feature>